<sequence>MGKLTATIGIILECSKNLSKPKLANPKSLSEDRVFINLVTETYNYLKFIAVILKEKKLKQSLVLSNLSELRDRNLPYAEQMEIIDDIFKSQVSQRLEKYLKTHEALWISLQLRYEPLSQEILTTECAEVFSKLHESKMQNRNTVFSTSTEDVAVGYLDDGYGCGWRYSLCVAAATATAILCHASCETTALATTAGLGIPACVALCGTAQVAAGVYCYDKYCK</sequence>
<dbReference type="EMBL" id="QKZV01000008">
    <property type="protein sequence ID" value="PZX60923.1"/>
    <property type="molecule type" value="Genomic_DNA"/>
</dbReference>
<comment type="caution">
    <text evidence="1">The sequence shown here is derived from an EMBL/GenBank/DDBJ whole genome shotgun (WGS) entry which is preliminary data.</text>
</comment>
<gene>
    <name evidence="1" type="ORF">LX80_02407</name>
</gene>
<dbReference type="AlphaFoldDB" id="A0A2W7RJD6"/>
<evidence type="ECO:0000313" key="1">
    <source>
        <dbReference type="EMBL" id="PZX60923.1"/>
    </source>
</evidence>
<protein>
    <submittedName>
        <fullName evidence="1">Uncharacterized protein</fullName>
    </submittedName>
</protein>
<organism evidence="1 2">
    <name type="scientific">Hydrotalea sandarakina</name>
    <dbReference type="NCBI Taxonomy" id="1004304"/>
    <lineage>
        <taxon>Bacteria</taxon>
        <taxon>Pseudomonadati</taxon>
        <taxon>Bacteroidota</taxon>
        <taxon>Chitinophagia</taxon>
        <taxon>Chitinophagales</taxon>
        <taxon>Chitinophagaceae</taxon>
        <taxon>Hydrotalea</taxon>
    </lineage>
</organism>
<accession>A0A2W7RJD6</accession>
<name>A0A2W7RJD6_9BACT</name>
<dbReference type="RefSeq" id="WP_146250503.1">
    <property type="nucleotide sequence ID" value="NZ_QKZV01000008.1"/>
</dbReference>
<keyword evidence="2" id="KW-1185">Reference proteome</keyword>
<proteinExistence type="predicted"/>
<evidence type="ECO:0000313" key="2">
    <source>
        <dbReference type="Proteomes" id="UP000249720"/>
    </source>
</evidence>
<reference evidence="1 2" key="1">
    <citation type="submission" date="2018-06" db="EMBL/GenBank/DDBJ databases">
        <title>Genomic Encyclopedia of Archaeal and Bacterial Type Strains, Phase II (KMG-II): from individual species to whole genera.</title>
        <authorList>
            <person name="Goeker M."/>
        </authorList>
    </citation>
    <scope>NUCLEOTIDE SEQUENCE [LARGE SCALE GENOMIC DNA]</scope>
    <source>
        <strain evidence="1 2">DSM 23241</strain>
    </source>
</reference>
<dbReference type="Proteomes" id="UP000249720">
    <property type="component" value="Unassembled WGS sequence"/>
</dbReference>